<proteinExistence type="predicted"/>
<evidence type="ECO:0008006" key="3">
    <source>
        <dbReference type="Google" id="ProtNLM"/>
    </source>
</evidence>
<evidence type="ECO:0000313" key="2">
    <source>
        <dbReference type="Proteomes" id="UP000601108"/>
    </source>
</evidence>
<dbReference type="PROSITE" id="PS51257">
    <property type="entry name" value="PROKAR_LIPOPROTEIN"/>
    <property type="match status" value="1"/>
</dbReference>
<evidence type="ECO:0000313" key="1">
    <source>
        <dbReference type="EMBL" id="GGX16833.1"/>
    </source>
</evidence>
<name>A0A918N3U6_9FLAO</name>
<comment type="caution">
    <text evidence="1">The sequence shown here is derived from an EMBL/GenBank/DDBJ whole genome shotgun (WGS) entry which is preliminary data.</text>
</comment>
<keyword evidence="2" id="KW-1185">Reference proteome</keyword>
<organism evidence="1 2">
    <name type="scientific">Aquimarina muelleri</name>
    <dbReference type="NCBI Taxonomy" id="279356"/>
    <lineage>
        <taxon>Bacteria</taxon>
        <taxon>Pseudomonadati</taxon>
        <taxon>Bacteroidota</taxon>
        <taxon>Flavobacteriia</taxon>
        <taxon>Flavobacteriales</taxon>
        <taxon>Flavobacteriaceae</taxon>
        <taxon>Aquimarina</taxon>
    </lineage>
</organism>
<dbReference type="Proteomes" id="UP000601108">
    <property type="component" value="Unassembled WGS sequence"/>
</dbReference>
<dbReference type="RefSeq" id="WP_027412004.1">
    <property type="nucleotide sequence ID" value="NZ_BMWS01000010.1"/>
</dbReference>
<protein>
    <recommendedName>
        <fullName evidence="3">DUF4468 domain-containing protein</fullName>
    </recommendedName>
</protein>
<dbReference type="AlphaFoldDB" id="A0A918N3U6"/>
<reference evidence="1 2" key="1">
    <citation type="journal article" date="2014" name="Int. J. Syst. Evol. Microbiol.">
        <title>Complete genome sequence of Corynebacterium casei LMG S-19264T (=DSM 44701T), isolated from a smear-ripened cheese.</title>
        <authorList>
            <consortium name="US DOE Joint Genome Institute (JGI-PGF)"/>
            <person name="Walter F."/>
            <person name="Albersmeier A."/>
            <person name="Kalinowski J."/>
            <person name="Ruckert C."/>
        </authorList>
    </citation>
    <scope>NUCLEOTIDE SEQUENCE [LARGE SCALE GENOMIC DNA]</scope>
    <source>
        <strain evidence="1 2">KCTC 12285</strain>
    </source>
</reference>
<gene>
    <name evidence="1" type="ORF">GCM10007384_17970</name>
</gene>
<dbReference type="EMBL" id="BMWS01000010">
    <property type="protein sequence ID" value="GGX16833.1"/>
    <property type="molecule type" value="Genomic_DNA"/>
</dbReference>
<accession>A0A918N3U6</accession>
<sequence length="163" mass="18767">MKKIMLVFVALIISCSSKPEKIPLNEISEDLKWAADETAKNIIEFCNNEKALDEFNLRSSTKSKLQKGAGKYLLTCILYSTEVTDIQLGNLYRVNKLKGNIKRFKYKLDIASVNYDIMELHLDLNSNKFIANYTIHGKQKDGKWVSVLDKLELEARKFMKNLN</sequence>